<dbReference type="GO" id="GO:0005576">
    <property type="term" value="C:extracellular region"/>
    <property type="evidence" value="ECO:0007669"/>
    <property type="project" value="InterPro"/>
</dbReference>
<feature type="region of interest" description="Disordered" evidence="1">
    <location>
        <begin position="337"/>
        <end position="372"/>
    </location>
</feature>
<evidence type="ECO:0000259" key="3">
    <source>
        <dbReference type="PROSITE" id="PS50940"/>
    </source>
</evidence>
<feature type="signal peptide" evidence="2">
    <location>
        <begin position="1"/>
        <end position="21"/>
    </location>
</feature>
<dbReference type="GO" id="GO:0008061">
    <property type="term" value="F:chitin binding"/>
    <property type="evidence" value="ECO:0007669"/>
    <property type="project" value="InterPro"/>
</dbReference>
<evidence type="ECO:0000256" key="2">
    <source>
        <dbReference type="SAM" id="SignalP"/>
    </source>
</evidence>
<keyword evidence="2" id="KW-0732">Signal</keyword>
<evidence type="ECO:0000313" key="4">
    <source>
        <dbReference type="Proteomes" id="UP001165740"/>
    </source>
</evidence>
<proteinExistence type="predicted"/>
<keyword evidence="4" id="KW-1185">Reference proteome</keyword>
<protein>
    <submittedName>
        <fullName evidence="5">Uncharacterized protein LOC106072921</fullName>
    </submittedName>
</protein>
<dbReference type="AlphaFoldDB" id="A0A9U8EIA0"/>
<dbReference type="PROSITE" id="PS50940">
    <property type="entry name" value="CHIT_BIND_II"/>
    <property type="match status" value="1"/>
</dbReference>
<dbReference type="InterPro" id="IPR036508">
    <property type="entry name" value="Chitin-bd_dom_sf"/>
</dbReference>
<dbReference type="Proteomes" id="UP001165740">
    <property type="component" value="Chromosome 13"/>
</dbReference>
<dbReference type="RefSeq" id="XP_013088837.2">
    <property type="nucleotide sequence ID" value="XM_013233383.2"/>
</dbReference>
<feature type="region of interest" description="Disordered" evidence="1">
    <location>
        <begin position="80"/>
        <end position="109"/>
    </location>
</feature>
<feature type="region of interest" description="Disordered" evidence="1">
    <location>
        <begin position="285"/>
        <end position="308"/>
    </location>
</feature>
<sequence>MLSLMLVVSAAASLAVLQVDAQSRSYRCQSREGRQPNFSDDSCATFLVCSNYSGQLRRCRGGQQYDFSSQSCKADSEVACQQQLRNRPSNPSSTPTSPPSTENSRESARSNTLLTLLNALFPQQANNGGIVGLQGNIPPGILPGGLQGIVGAGPLGVQGAAPQAPNQGLFLNFLGNNANAGLGAQAGGITGLVQYNNLQGGALGNQLDNDLFGGVVDQNVNVVNANGQRAKALNGPAFSPSQKPNNFVPNFNQNSPYIPILNQVPQSFLPNTPVAQAFAGNQIPQSQTQYTSESQIPNPSDSLEQETKPQLTVTFSQLPQPQSPDIYSQVPQYQPPYTAESFNQFPQSQFSDTPQSQSQYGPVRLNEVPKETTYNNVPQLSGILK</sequence>
<accession>A0A9U8EIA0</accession>
<gene>
    <name evidence="5" type="primary">LOC106072921</name>
</gene>
<dbReference type="SMART" id="SM00494">
    <property type="entry name" value="ChtBD2"/>
    <property type="match status" value="1"/>
</dbReference>
<feature type="domain" description="Chitin-binding type-2" evidence="3">
    <location>
        <begin position="25"/>
        <end position="82"/>
    </location>
</feature>
<dbReference type="Gene3D" id="2.170.140.10">
    <property type="entry name" value="Chitin binding domain"/>
    <property type="match status" value="1"/>
</dbReference>
<organism evidence="4 5">
    <name type="scientific">Biomphalaria glabrata</name>
    <name type="common">Bloodfluke planorb</name>
    <name type="synonym">Freshwater snail</name>
    <dbReference type="NCBI Taxonomy" id="6526"/>
    <lineage>
        <taxon>Eukaryota</taxon>
        <taxon>Metazoa</taxon>
        <taxon>Spiralia</taxon>
        <taxon>Lophotrochozoa</taxon>
        <taxon>Mollusca</taxon>
        <taxon>Gastropoda</taxon>
        <taxon>Heterobranchia</taxon>
        <taxon>Euthyneura</taxon>
        <taxon>Panpulmonata</taxon>
        <taxon>Hygrophila</taxon>
        <taxon>Lymnaeoidea</taxon>
        <taxon>Planorbidae</taxon>
        <taxon>Biomphalaria</taxon>
    </lineage>
</organism>
<feature type="compositionally biased region" description="Polar residues" evidence="1">
    <location>
        <begin position="340"/>
        <end position="360"/>
    </location>
</feature>
<dbReference type="KEGG" id="bgt:106072921"/>
<dbReference type="GeneID" id="106072921"/>
<reference evidence="5" key="1">
    <citation type="submission" date="2025-08" db="UniProtKB">
        <authorList>
            <consortium name="RefSeq"/>
        </authorList>
    </citation>
    <scope>IDENTIFICATION</scope>
</reference>
<dbReference type="OrthoDB" id="6020543at2759"/>
<name>A0A9U8EIA0_BIOGL</name>
<feature type="compositionally biased region" description="Low complexity" evidence="1">
    <location>
        <begin position="85"/>
        <end position="102"/>
    </location>
</feature>
<evidence type="ECO:0000313" key="5">
    <source>
        <dbReference type="RefSeq" id="XP_013088837.2"/>
    </source>
</evidence>
<dbReference type="InterPro" id="IPR002557">
    <property type="entry name" value="Chitin-bd_dom"/>
</dbReference>
<feature type="chain" id="PRO_5040811779" evidence="2">
    <location>
        <begin position="22"/>
        <end position="385"/>
    </location>
</feature>
<dbReference type="SUPFAM" id="SSF57625">
    <property type="entry name" value="Invertebrate chitin-binding proteins"/>
    <property type="match status" value="1"/>
</dbReference>
<evidence type="ECO:0000256" key="1">
    <source>
        <dbReference type="SAM" id="MobiDB-lite"/>
    </source>
</evidence>